<comment type="subcellular location">
    <subcellularLocation>
        <location evidence="1 8">Nucleus</location>
    </subcellularLocation>
</comment>
<dbReference type="KEGG" id="rarg:115754928"/>
<accession>A0A8B8QUJ2</accession>
<evidence type="ECO:0000256" key="9">
    <source>
        <dbReference type="SAM" id="MobiDB-lite"/>
    </source>
</evidence>
<comment type="function">
    <text evidence="8">Aux/IAA proteins are short-lived transcriptional factors that function as repressors of early auxin response genes at low auxin concentrations.</text>
</comment>
<protein>
    <recommendedName>
        <fullName evidence="8">Auxin-responsive protein</fullName>
    </recommendedName>
</protein>
<dbReference type="PANTHER" id="PTHR31734">
    <property type="entry name" value="AUXIN-RESPONSIVE PROTEIN IAA17"/>
    <property type="match status" value="1"/>
</dbReference>
<dbReference type="PANTHER" id="PTHR31734:SF34">
    <property type="entry name" value="AUXIN-RESPONSIVE PROTEIN IAA15"/>
    <property type="match status" value="1"/>
</dbReference>
<dbReference type="InterPro" id="IPR003311">
    <property type="entry name" value="AUX_IAA"/>
</dbReference>
<dbReference type="GO" id="GO:0006355">
    <property type="term" value="P:regulation of DNA-templated transcription"/>
    <property type="evidence" value="ECO:0007669"/>
    <property type="project" value="InterPro"/>
</dbReference>
<dbReference type="Proteomes" id="UP000827889">
    <property type="component" value="Chromosome 4"/>
</dbReference>
<evidence type="ECO:0000256" key="6">
    <source>
        <dbReference type="ARBA" id="ARBA00023242"/>
    </source>
</evidence>
<evidence type="ECO:0000256" key="4">
    <source>
        <dbReference type="ARBA" id="ARBA00023015"/>
    </source>
</evidence>
<keyword evidence="6 8" id="KW-0539">Nucleus</keyword>
<keyword evidence="7 8" id="KW-0927">Auxin signaling pathway</keyword>
<dbReference type="OrthoDB" id="1287782at2759"/>
<comment type="similarity">
    <text evidence="2 8">Belongs to the Aux/IAA family.</text>
</comment>
<evidence type="ECO:0000313" key="12">
    <source>
        <dbReference type="RefSeq" id="XP_030549977.1"/>
    </source>
</evidence>
<feature type="compositionally biased region" description="Polar residues" evidence="9">
    <location>
        <begin position="1"/>
        <end position="12"/>
    </location>
</feature>
<dbReference type="InterPro" id="IPR053793">
    <property type="entry name" value="PB1-like"/>
</dbReference>
<feature type="region of interest" description="Disordered" evidence="9">
    <location>
        <begin position="1"/>
        <end position="37"/>
    </location>
</feature>
<dbReference type="FunFam" id="3.10.20.90:FF:000078">
    <property type="entry name" value="Auxin-responsive protein"/>
    <property type="match status" value="1"/>
</dbReference>
<dbReference type="InterPro" id="IPR033389">
    <property type="entry name" value="AUX/IAA_dom"/>
</dbReference>
<organism evidence="11 12">
    <name type="scientific">Rhodamnia argentea</name>
    <dbReference type="NCBI Taxonomy" id="178133"/>
    <lineage>
        <taxon>Eukaryota</taxon>
        <taxon>Viridiplantae</taxon>
        <taxon>Streptophyta</taxon>
        <taxon>Embryophyta</taxon>
        <taxon>Tracheophyta</taxon>
        <taxon>Spermatophyta</taxon>
        <taxon>Magnoliopsida</taxon>
        <taxon>eudicotyledons</taxon>
        <taxon>Gunneridae</taxon>
        <taxon>Pentapetalae</taxon>
        <taxon>rosids</taxon>
        <taxon>malvids</taxon>
        <taxon>Myrtales</taxon>
        <taxon>Myrtaceae</taxon>
        <taxon>Myrtoideae</taxon>
        <taxon>Myrteae</taxon>
        <taxon>Australasian group</taxon>
        <taxon>Rhodamnia</taxon>
    </lineage>
</organism>
<evidence type="ECO:0000256" key="3">
    <source>
        <dbReference type="ARBA" id="ARBA00022491"/>
    </source>
</evidence>
<dbReference type="SUPFAM" id="SSF54277">
    <property type="entry name" value="CAD &amp; PB1 domains"/>
    <property type="match status" value="1"/>
</dbReference>
<dbReference type="Pfam" id="PF02309">
    <property type="entry name" value="AUX_IAA"/>
    <property type="match status" value="1"/>
</dbReference>
<evidence type="ECO:0000256" key="7">
    <source>
        <dbReference type="ARBA" id="ARBA00023294"/>
    </source>
</evidence>
<keyword evidence="11" id="KW-1185">Reference proteome</keyword>
<keyword evidence="4 8" id="KW-0805">Transcription regulation</keyword>
<reference evidence="12" key="1">
    <citation type="submission" date="2025-08" db="UniProtKB">
        <authorList>
            <consortium name="RefSeq"/>
        </authorList>
    </citation>
    <scope>IDENTIFICATION</scope>
    <source>
        <tissue evidence="12">Leaf</tissue>
    </source>
</reference>
<gene>
    <name evidence="12" type="primary">LOC115754928</name>
</gene>
<keyword evidence="3 8" id="KW-0678">Repressor</keyword>
<evidence type="ECO:0000313" key="11">
    <source>
        <dbReference type="Proteomes" id="UP000827889"/>
    </source>
</evidence>
<sequence length="220" mass="23502">MHAQQKMSSSPETADGSLDSDATGMDTELTLGLPRDGGSKAAIAGAKRAYAGTVGLGLGSGIGKQSGDIEVDAAEKSAASQVSCAGKVPASKAQVVGWPPVRSFRKRTLESCKYVKVAADGVPYLRKVDLRTYNSYDELLRALEGMFYCFTGDGNHSEESKAADPAKEMEYVPTYEDGDGDWMLAGDVPWKMFAESCKRIRLMKSSDAAGFAPRTPKRRG</sequence>
<dbReference type="GO" id="GO:0005634">
    <property type="term" value="C:nucleus"/>
    <property type="evidence" value="ECO:0007669"/>
    <property type="project" value="UniProtKB-SubCell"/>
</dbReference>
<keyword evidence="5 8" id="KW-0804">Transcription</keyword>
<name>A0A8B8QUJ2_9MYRT</name>
<evidence type="ECO:0000256" key="8">
    <source>
        <dbReference type="RuleBase" id="RU004549"/>
    </source>
</evidence>
<evidence type="ECO:0000256" key="2">
    <source>
        <dbReference type="ARBA" id="ARBA00006728"/>
    </source>
</evidence>
<dbReference type="AlphaFoldDB" id="A0A8B8QUJ2"/>
<dbReference type="Gene3D" id="3.10.20.90">
    <property type="entry name" value="Phosphatidylinositol 3-kinase Catalytic Subunit, Chain A, domain 1"/>
    <property type="match status" value="1"/>
</dbReference>
<comment type="subunit">
    <text evidence="8">Homodimers and heterodimers.</text>
</comment>
<dbReference type="GeneID" id="115754928"/>
<dbReference type="PROSITE" id="PS51745">
    <property type="entry name" value="PB1"/>
    <property type="match status" value="1"/>
</dbReference>
<evidence type="ECO:0000256" key="1">
    <source>
        <dbReference type="ARBA" id="ARBA00004123"/>
    </source>
</evidence>
<feature type="domain" description="PB1" evidence="10">
    <location>
        <begin position="112"/>
        <end position="205"/>
    </location>
</feature>
<dbReference type="RefSeq" id="XP_030549977.1">
    <property type="nucleotide sequence ID" value="XM_030694117.2"/>
</dbReference>
<evidence type="ECO:0000256" key="5">
    <source>
        <dbReference type="ARBA" id="ARBA00023163"/>
    </source>
</evidence>
<dbReference type="GO" id="GO:0009734">
    <property type="term" value="P:auxin-activated signaling pathway"/>
    <property type="evidence" value="ECO:0007669"/>
    <property type="project" value="UniProtKB-UniRule"/>
</dbReference>
<evidence type="ECO:0000259" key="10">
    <source>
        <dbReference type="PROSITE" id="PS51745"/>
    </source>
</evidence>
<proteinExistence type="inferred from homology"/>